<dbReference type="Proteomes" id="UP000001519">
    <property type="component" value="Chromosome 4"/>
</dbReference>
<feature type="region of interest" description="Disordered" evidence="1">
    <location>
        <begin position="1"/>
        <end position="75"/>
    </location>
</feature>
<dbReference type="EMBL" id="CABD030027096">
    <property type="status" value="NOT_ANNOTATED_CDS"/>
    <property type="molecule type" value="Genomic_DNA"/>
</dbReference>
<dbReference type="GeneTree" id="ENSGT00530000063812"/>
<reference evidence="2" key="3">
    <citation type="submission" date="2025-08" db="UniProtKB">
        <authorList>
            <consortium name="Ensembl"/>
        </authorList>
    </citation>
    <scope>IDENTIFICATION</scope>
</reference>
<accession>A0A2I2YM38</accession>
<gene>
    <name evidence="2" type="primary">SH3TC1</name>
</gene>
<sequence length="113" mass="11964">MENLPAVTTEESTPMGRGPVGPSGGGSSRDQVRTVAMRPSVSWEKAGPEEAKAPVRGGATVPAESLERPGPSSCFSRDASVITKLAKKEAGAFEPTCSETIPETVRWVWPWNP</sequence>
<protein>
    <submittedName>
        <fullName evidence="2">SH3 domain and tetratricopeptide repeats 1</fullName>
    </submittedName>
</protein>
<dbReference type="EMBL" id="CABD030027098">
    <property type="status" value="NOT_ANNOTATED_CDS"/>
    <property type="molecule type" value="Genomic_DNA"/>
</dbReference>
<dbReference type="Ensembl" id="ENSGGOT00000056911.1">
    <property type="protein sequence ID" value="ENSGGOP00000036027.1"/>
    <property type="gene ID" value="ENSGGOG00000005337.3"/>
</dbReference>
<feature type="compositionally biased region" description="Gly residues" evidence="1">
    <location>
        <begin position="18"/>
        <end position="27"/>
    </location>
</feature>
<reference evidence="2" key="4">
    <citation type="submission" date="2025-09" db="UniProtKB">
        <authorList>
            <consortium name="Ensembl"/>
        </authorList>
    </citation>
    <scope>IDENTIFICATION</scope>
</reference>
<reference evidence="2 3" key="2">
    <citation type="journal article" date="2012" name="Nature">
        <title>Insights into hominid evolution from the gorilla genome sequence.</title>
        <authorList>
            <person name="Scally A."/>
            <person name="Dutheil J.Y."/>
            <person name="Hillier L.W."/>
            <person name="Jordan G.E."/>
            <person name="Goodhead I."/>
            <person name="Herrero J."/>
            <person name="Hobolth A."/>
            <person name="Lappalainen T."/>
            <person name="Mailund T."/>
            <person name="Marques-Bonet T."/>
            <person name="McCarthy S."/>
            <person name="Montgomery S.H."/>
            <person name="Schwalie P.C."/>
            <person name="Tang Y.A."/>
            <person name="Ward M.C."/>
            <person name="Xue Y."/>
            <person name="Yngvadottir B."/>
            <person name="Alkan C."/>
            <person name="Andersen L.N."/>
            <person name="Ayub Q."/>
            <person name="Ball E.V."/>
            <person name="Beal K."/>
            <person name="Bradley B.J."/>
            <person name="Chen Y."/>
            <person name="Clee C.M."/>
            <person name="Fitzgerald S."/>
            <person name="Graves T.A."/>
            <person name="Gu Y."/>
            <person name="Heath P."/>
            <person name="Heger A."/>
            <person name="Karakoc E."/>
            <person name="Kolb-Kokocinski A."/>
            <person name="Laird G.K."/>
            <person name="Lunter G."/>
            <person name="Meader S."/>
            <person name="Mort M."/>
            <person name="Mullikin J.C."/>
            <person name="Munch K."/>
            <person name="O'Connor T.D."/>
            <person name="Phillips A.D."/>
            <person name="Prado-Martinez J."/>
            <person name="Rogers A.S."/>
            <person name="Sajjadian S."/>
            <person name="Schmidt D."/>
            <person name="Shaw K."/>
            <person name="Simpson J.T."/>
            <person name="Stenson P.D."/>
            <person name="Turner D.J."/>
            <person name="Vigilant L."/>
            <person name="Vilella A.J."/>
            <person name="Whitener W."/>
            <person name="Zhu B."/>
            <person name="Cooper D.N."/>
            <person name="de Jong P."/>
            <person name="Dermitzakis E.T."/>
            <person name="Eichler E.E."/>
            <person name="Flicek P."/>
            <person name="Goldman N."/>
            <person name="Mundy N.I."/>
            <person name="Ning Z."/>
            <person name="Odom D.T."/>
            <person name="Ponting C.P."/>
            <person name="Quail M.A."/>
            <person name="Ryder O.A."/>
            <person name="Searle S.M."/>
            <person name="Warren W.C."/>
            <person name="Wilson R.K."/>
            <person name="Schierup M.H."/>
            <person name="Rogers J."/>
            <person name="Tyler-Smith C."/>
            <person name="Durbin R."/>
        </authorList>
    </citation>
    <scope>NUCLEOTIDE SEQUENCE [LARGE SCALE GENOMIC DNA]</scope>
</reference>
<evidence type="ECO:0000256" key="1">
    <source>
        <dbReference type="SAM" id="MobiDB-lite"/>
    </source>
</evidence>
<dbReference type="EMBL" id="CABD030027097">
    <property type="status" value="NOT_ANNOTATED_CDS"/>
    <property type="molecule type" value="Genomic_DNA"/>
</dbReference>
<dbReference type="Bgee" id="ENSGGOG00000005337">
    <property type="expression patterns" value="Expressed in adult mammalian kidney and 4 other cell types or tissues"/>
</dbReference>
<dbReference type="EMBL" id="CABD030027100">
    <property type="status" value="NOT_ANNOTATED_CDS"/>
    <property type="molecule type" value="Genomic_DNA"/>
</dbReference>
<keyword evidence="3" id="KW-1185">Reference proteome</keyword>
<proteinExistence type="predicted"/>
<dbReference type="EMBL" id="CABD030027099">
    <property type="status" value="NOT_ANNOTATED_CDS"/>
    <property type="molecule type" value="Genomic_DNA"/>
</dbReference>
<evidence type="ECO:0000313" key="3">
    <source>
        <dbReference type="Proteomes" id="UP000001519"/>
    </source>
</evidence>
<dbReference type="AlphaFoldDB" id="A0A2I2YM38"/>
<reference evidence="3" key="1">
    <citation type="submission" date="2011-05" db="EMBL/GenBank/DDBJ databases">
        <title>Insights into the evolution of the great apes provided by the gorilla genome.</title>
        <authorList>
            <person name="Scally A."/>
        </authorList>
    </citation>
    <scope>NUCLEOTIDE SEQUENCE [LARGE SCALE GENOMIC DNA]</scope>
</reference>
<organism evidence="2 3">
    <name type="scientific">Gorilla gorilla gorilla</name>
    <name type="common">Western lowland gorilla</name>
    <dbReference type="NCBI Taxonomy" id="9595"/>
    <lineage>
        <taxon>Eukaryota</taxon>
        <taxon>Metazoa</taxon>
        <taxon>Chordata</taxon>
        <taxon>Craniata</taxon>
        <taxon>Vertebrata</taxon>
        <taxon>Euteleostomi</taxon>
        <taxon>Mammalia</taxon>
        <taxon>Eutheria</taxon>
        <taxon>Euarchontoglires</taxon>
        <taxon>Primates</taxon>
        <taxon>Haplorrhini</taxon>
        <taxon>Catarrhini</taxon>
        <taxon>Hominidae</taxon>
        <taxon>Gorilla</taxon>
    </lineage>
</organism>
<evidence type="ECO:0000313" key="2">
    <source>
        <dbReference type="Ensembl" id="ENSGGOP00000036027.1"/>
    </source>
</evidence>
<name>A0A2I2YM38_GORGO</name>